<proteinExistence type="predicted"/>
<evidence type="ECO:0000313" key="2">
    <source>
        <dbReference type="Proteomes" id="UP000198705"/>
    </source>
</evidence>
<dbReference type="AlphaFoldDB" id="A0A1I5C1I2"/>
<reference evidence="2" key="1">
    <citation type="submission" date="2016-10" db="EMBL/GenBank/DDBJ databases">
        <authorList>
            <person name="Varghese N."/>
            <person name="Submissions S."/>
        </authorList>
    </citation>
    <scope>NUCLEOTIDE SEQUENCE [LARGE SCALE GENOMIC DNA]</scope>
    <source>
        <strain evidence="2">DSM 23925</strain>
    </source>
</reference>
<organism evidence="1 2">
    <name type="scientific">Bizionia echini</name>
    <dbReference type="NCBI Taxonomy" id="649333"/>
    <lineage>
        <taxon>Bacteria</taxon>
        <taxon>Pseudomonadati</taxon>
        <taxon>Bacteroidota</taxon>
        <taxon>Flavobacteriia</taxon>
        <taxon>Flavobacteriales</taxon>
        <taxon>Flavobacteriaceae</taxon>
        <taxon>Bizionia</taxon>
    </lineage>
</organism>
<dbReference type="InterPro" id="IPR046725">
    <property type="entry name" value="DUF6617"/>
</dbReference>
<dbReference type="RefSeq" id="WP_092208418.1">
    <property type="nucleotide sequence ID" value="NZ_FOVN01000004.1"/>
</dbReference>
<dbReference type="Proteomes" id="UP000198705">
    <property type="component" value="Unassembled WGS sequence"/>
</dbReference>
<protein>
    <submittedName>
        <fullName evidence="1">Uncharacterized protein</fullName>
    </submittedName>
</protein>
<dbReference type="Pfam" id="PF20322">
    <property type="entry name" value="DUF6617"/>
    <property type="match status" value="1"/>
</dbReference>
<dbReference type="EMBL" id="FOVN01000004">
    <property type="protein sequence ID" value="SFN80712.1"/>
    <property type="molecule type" value="Genomic_DNA"/>
</dbReference>
<name>A0A1I5C1I2_9FLAO</name>
<gene>
    <name evidence="1" type="ORF">SAMN04487989_104131</name>
</gene>
<evidence type="ECO:0000313" key="1">
    <source>
        <dbReference type="EMBL" id="SFN80712.1"/>
    </source>
</evidence>
<dbReference type="STRING" id="649333.SAMN04487989_104131"/>
<sequence length="316" mass="37067">MKNNIFSSLVSITKGLHRDNRSEREFQLLLSEIKLYPLAANAVFKIHFKRPLNSKKEYYQKSIFNETEKTIVSFIAGFPENATTAENKYSYTILHNKFDKYLNDIASYISKRNITVDLSDDVDYIINYLKVSVIRLYAELQEQYGQFSETPLFTISEIAEKYFNDTKFNADLIKKIETSKKVVIKKTSKPKSKPKTSFVFKGKDKANLLKVLEQLQIKIDLLENRTTTKQLLEILTTDDFTSLNFNIYFEANTTAIRYIFDKLKPQFKNLKLSEIERSNKFYTKNDFELTAQNLSSSKQYTFKEKETIDNIFKQMQ</sequence>
<dbReference type="OrthoDB" id="641012at2"/>
<accession>A0A1I5C1I2</accession>
<keyword evidence="2" id="KW-1185">Reference proteome</keyword>